<comment type="caution">
    <text evidence="2">The sequence shown here is derived from an EMBL/GenBank/DDBJ whole genome shotgun (WGS) entry which is preliminary data.</text>
</comment>
<evidence type="ECO:0000313" key="2">
    <source>
        <dbReference type="EMBL" id="GJJ08109.1"/>
    </source>
</evidence>
<gene>
    <name evidence="2" type="ORF">Clacol_002317</name>
</gene>
<evidence type="ECO:0000313" key="3">
    <source>
        <dbReference type="Proteomes" id="UP001050691"/>
    </source>
</evidence>
<feature type="region of interest" description="Disordered" evidence="1">
    <location>
        <begin position="26"/>
        <end position="45"/>
    </location>
</feature>
<reference evidence="2" key="1">
    <citation type="submission" date="2021-10" db="EMBL/GenBank/DDBJ databases">
        <title>De novo Genome Assembly of Clathrus columnatus (Basidiomycota, Fungi) Using Illumina and Nanopore Sequence Data.</title>
        <authorList>
            <person name="Ogiso-Tanaka E."/>
            <person name="Itagaki H."/>
            <person name="Hosoya T."/>
            <person name="Hosaka K."/>
        </authorList>
    </citation>
    <scope>NUCLEOTIDE SEQUENCE</scope>
    <source>
        <strain evidence="2">MO-923</strain>
    </source>
</reference>
<evidence type="ECO:0000256" key="1">
    <source>
        <dbReference type="SAM" id="MobiDB-lite"/>
    </source>
</evidence>
<dbReference type="EMBL" id="BPWL01000003">
    <property type="protein sequence ID" value="GJJ08109.1"/>
    <property type="molecule type" value="Genomic_DNA"/>
</dbReference>
<name>A0AAV5A5S9_9AGAM</name>
<dbReference type="Proteomes" id="UP001050691">
    <property type="component" value="Unassembled WGS sequence"/>
</dbReference>
<protein>
    <submittedName>
        <fullName evidence="2">Uncharacterized protein</fullName>
    </submittedName>
</protein>
<proteinExistence type="predicted"/>
<sequence>MSSVEALNYHTNQAFPDYSSLNYNNSVPLHAQPSNNAPVHNPSLTNYDPSNYNYLTQNLVDLTIPIPHPQSTLSVSNLTLPVNSGLTTPDNLWPCLSSTTPHVSLGQSSNDYAFLMNSNISNGFRTYNPTDVSHYQPHQPLLSVPMPYYSGVSGPPNSSLTVPNNLSQISSASQTPSICLEGIMHNNAIAQGALHLSVDYNQRPTYTHQIPETVRNAYTNASLTRVNPPTSGALSVETVDQNYTRDTTFPPVMSAHMNHPTLFVDPITSVHGGHHPQPDQTNLFPSLPRSPIPTLNLSTTSTTPSSIPYSNKTWRLGRQLCPAPHLWAKTDDGPTNPYGCTSVLQDIRSIGRHIKERHAIKEIPLPIPNEEKVALRGMPRDLLIARIVCPLEDGELHKCGYYREHGERWEVETIKRKAKVLELHKRLHDGGEESVIVKKRKGTRAVSLKSRLKKKQS</sequence>
<dbReference type="AlphaFoldDB" id="A0AAV5A5S9"/>
<organism evidence="2 3">
    <name type="scientific">Clathrus columnatus</name>
    <dbReference type="NCBI Taxonomy" id="1419009"/>
    <lineage>
        <taxon>Eukaryota</taxon>
        <taxon>Fungi</taxon>
        <taxon>Dikarya</taxon>
        <taxon>Basidiomycota</taxon>
        <taxon>Agaricomycotina</taxon>
        <taxon>Agaricomycetes</taxon>
        <taxon>Phallomycetidae</taxon>
        <taxon>Phallales</taxon>
        <taxon>Clathraceae</taxon>
        <taxon>Clathrus</taxon>
    </lineage>
</organism>
<accession>A0AAV5A5S9</accession>
<keyword evidence="3" id="KW-1185">Reference proteome</keyword>